<dbReference type="RefSeq" id="WP_176247446.1">
    <property type="nucleotide sequence ID" value="NZ_FXBL01000004.1"/>
</dbReference>
<evidence type="ECO:0000313" key="4">
    <source>
        <dbReference type="Proteomes" id="UP000193083"/>
    </source>
</evidence>
<feature type="transmembrane region" description="Helical" evidence="2">
    <location>
        <begin position="30"/>
        <end position="52"/>
    </location>
</feature>
<feature type="region of interest" description="Disordered" evidence="1">
    <location>
        <begin position="1"/>
        <end position="23"/>
    </location>
</feature>
<evidence type="ECO:0000313" key="3">
    <source>
        <dbReference type="EMBL" id="SMH32449.1"/>
    </source>
</evidence>
<reference evidence="3 4" key="1">
    <citation type="submission" date="2017-04" db="EMBL/GenBank/DDBJ databases">
        <authorList>
            <person name="Afonso C.L."/>
            <person name="Miller P.J."/>
            <person name="Scott M.A."/>
            <person name="Spackman E."/>
            <person name="Goraichik I."/>
            <person name="Dimitrov K.M."/>
            <person name="Suarez D.L."/>
            <person name="Swayne D.E."/>
        </authorList>
    </citation>
    <scope>NUCLEOTIDE SEQUENCE [LARGE SCALE GENOMIC DNA]</scope>
    <source>
        <strain evidence="3 4">B5P</strain>
    </source>
</reference>
<gene>
    <name evidence="3" type="ORF">SAMN02982922_1291</name>
</gene>
<evidence type="ECO:0000256" key="1">
    <source>
        <dbReference type="SAM" id="MobiDB-lite"/>
    </source>
</evidence>
<keyword evidence="4" id="KW-1185">Reference proteome</keyword>
<dbReference type="AlphaFoldDB" id="A0A1X7N502"/>
<proteinExistence type="predicted"/>
<accession>A0A1X7N502</accession>
<name>A0A1X7N502_9HYPH</name>
<dbReference type="Proteomes" id="UP000193083">
    <property type="component" value="Unassembled WGS sequence"/>
</dbReference>
<organism evidence="3 4">
    <name type="scientific">Mesorhizobium australicum</name>
    <dbReference type="NCBI Taxonomy" id="536018"/>
    <lineage>
        <taxon>Bacteria</taxon>
        <taxon>Pseudomonadati</taxon>
        <taxon>Pseudomonadota</taxon>
        <taxon>Alphaproteobacteria</taxon>
        <taxon>Hyphomicrobiales</taxon>
        <taxon>Phyllobacteriaceae</taxon>
        <taxon>Mesorhizobium</taxon>
    </lineage>
</organism>
<keyword evidence="2" id="KW-1133">Transmembrane helix</keyword>
<evidence type="ECO:0000256" key="2">
    <source>
        <dbReference type="SAM" id="Phobius"/>
    </source>
</evidence>
<sequence length="55" mass="5998">MASRFRRSTGEINPRPPVREDKKGVRASDIIFGITLAMLISALLVRAVASLFTPA</sequence>
<keyword evidence="2" id="KW-0812">Transmembrane</keyword>
<protein>
    <submittedName>
        <fullName evidence="3">Uncharacterized protein</fullName>
    </submittedName>
</protein>
<dbReference type="EMBL" id="FXBL01000004">
    <property type="protein sequence ID" value="SMH32449.1"/>
    <property type="molecule type" value="Genomic_DNA"/>
</dbReference>
<keyword evidence="2" id="KW-0472">Membrane</keyword>